<dbReference type="STRING" id="679197.HMPREF9336_02354"/>
<evidence type="ECO:0000313" key="4">
    <source>
        <dbReference type="Proteomes" id="UP000004816"/>
    </source>
</evidence>
<dbReference type="PANTHER" id="PTHR47396">
    <property type="entry name" value="TYPE I RESTRICTION ENZYME ECOKI R PROTEIN"/>
    <property type="match status" value="1"/>
</dbReference>
<evidence type="ECO:0000259" key="2">
    <source>
        <dbReference type="PROSITE" id="PS51192"/>
    </source>
</evidence>
<dbReference type="InterPro" id="IPR050742">
    <property type="entry name" value="Helicase_Restrict-Modif_Enz"/>
</dbReference>
<name>E5XS82_SEGRC</name>
<accession>E5XS82</accession>
<dbReference type="Pfam" id="PF04851">
    <property type="entry name" value="ResIII"/>
    <property type="match status" value="1"/>
</dbReference>
<dbReference type="GO" id="GO:0003677">
    <property type="term" value="F:DNA binding"/>
    <property type="evidence" value="ECO:0007669"/>
    <property type="project" value="InterPro"/>
</dbReference>
<reference evidence="3 4" key="1">
    <citation type="journal article" date="2011" name="Stand. Genomic Sci.">
        <title>High quality draft genome sequence of Segniliparus rugosus CDC 945(T)= (ATCC BAA-974(T)).</title>
        <authorList>
            <person name="Earl A.M."/>
            <person name="Desjardins C.A."/>
            <person name="Fitzgerald M.G."/>
            <person name="Arachchi H.M."/>
            <person name="Zeng Q."/>
            <person name="Mehta T."/>
            <person name="Griggs A."/>
            <person name="Birren B.W."/>
            <person name="Toney N.C."/>
            <person name="Carr J."/>
            <person name="Posey J."/>
            <person name="Butler W.R."/>
        </authorList>
    </citation>
    <scope>NUCLEOTIDE SEQUENCE [LARGE SCALE GENOMIC DNA]</scope>
    <source>
        <strain evidence="4">ATCC BAA-974 / DSM 45345 / CCUG 50838 / CIP 108380 / JCM 13579 / CDC 945</strain>
    </source>
</reference>
<dbReference type="GO" id="GO:0005829">
    <property type="term" value="C:cytosol"/>
    <property type="evidence" value="ECO:0007669"/>
    <property type="project" value="TreeGrafter"/>
</dbReference>
<evidence type="ECO:0000256" key="1">
    <source>
        <dbReference type="SAM" id="MobiDB-lite"/>
    </source>
</evidence>
<dbReference type="GO" id="GO:0005524">
    <property type="term" value="F:ATP binding"/>
    <property type="evidence" value="ECO:0007669"/>
    <property type="project" value="InterPro"/>
</dbReference>
<dbReference type="Proteomes" id="UP000004816">
    <property type="component" value="Unassembled WGS sequence"/>
</dbReference>
<comment type="caution">
    <text evidence="3">The sequence shown here is derived from an EMBL/GenBank/DDBJ whole genome shotgun (WGS) entry which is preliminary data.</text>
</comment>
<dbReference type="eggNOG" id="COG1061">
    <property type="taxonomic scope" value="Bacteria"/>
</dbReference>
<feature type="region of interest" description="Disordered" evidence="1">
    <location>
        <begin position="529"/>
        <end position="549"/>
    </location>
</feature>
<feature type="domain" description="Helicase ATP-binding" evidence="2">
    <location>
        <begin position="60"/>
        <end position="219"/>
    </location>
</feature>
<dbReference type="AlphaFoldDB" id="E5XS82"/>
<dbReference type="EMBL" id="ACZI02000002">
    <property type="protein sequence ID" value="EFV12867.1"/>
    <property type="molecule type" value="Genomic_DNA"/>
</dbReference>
<dbReference type="PROSITE" id="PS51192">
    <property type="entry name" value="HELICASE_ATP_BIND_1"/>
    <property type="match status" value="1"/>
</dbReference>
<keyword evidence="4" id="KW-1185">Reference proteome</keyword>
<dbReference type="InterPro" id="IPR014001">
    <property type="entry name" value="Helicase_ATP-bd"/>
</dbReference>
<dbReference type="SUPFAM" id="SSF52540">
    <property type="entry name" value="P-loop containing nucleoside triphosphate hydrolases"/>
    <property type="match status" value="1"/>
</dbReference>
<dbReference type="SMART" id="SM00487">
    <property type="entry name" value="DEXDc"/>
    <property type="match status" value="1"/>
</dbReference>
<dbReference type="PANTHER" id="PTHR47396:SF2">
    <property type="entry name" value="HELICASE ATP-BINDING DOMAIN-CONTAINING PROTEIN"/>
    <property type="match status" value="1"/>
</dbReference>
<dbReference type="Gene3D" id="3.40.50.300">
    <property type="entry name" value="P-loop containing nucleotide triphosphate hydrolases"/>
    <property type="match status" value="2"/>
</dbReference>
<gene>
    <name evidence="3" type="ORF">HMPREF9336_02354</name>
</gene>
<organism evidence="3 4">
    <name type="scientific">Segniliparus rugosus (strain ATCC BAA-974 / DSM 45345 / CCUG 50838 / CIP 108380 / JCM 13579 / CDC 945)</name>
    <dbReference type="NCBI Taxonomy" id="679197"/>
    <lineage>
        <taxon>Bacteria</taxon>
        <taxon>Bacillati</taxon>
        <taxon>Actinomycetota</taxon>
        <taxon>Actinomycetes</taxon>
        <taxon>Mycobacteriales</taxon>
        <taxon>Segniliparaceae</taxon>
        <taxon>Segniliparus</taxon>
    </lineage>
</organism>
<dbReference type="HOGENOM" id="CLU_020861_2_0_11"/>
<sequence>MIQGKSLDFWLWGCSPYHGQGKSGTLPACGRPKAQETSRLTQASAQARPLRTWQRRALAKYLSSSPSDFLAVATPGSGKTTFGLRIAAELLADRTVDQITVVTPTEHLKHQWADSAAQSGLLLDARFSNAVGMTSSDHHGVVVTYAQIAAHPARHRVRTERKRTLVLLDEVHHAGDAKSWGDGVREAFEGAERRVALTGTPFRSDDNPIPFVRYEPVGDGSLMSRFDHQYGYAEALADGVVRPVVFLAYSGEARWRSNAGDEYAARLGEPLTREHTARAWRTALDPQGDWIPAVFAAAHRRLEHKRATGMPDAGGLVIATDQDKARAYALKLREITGEAPTVVVSDDPSASGKIAEFSRGTSKWMVAVRMVSEGVDVPRLAVGVYATNSATPLYFAQAVGRFVRARRPGETASVFLPSVPVLLGLASELETQRDHVLGAPKRQEEEEGWEDGLLEKANRKESTADLSQESFEALGAQAELDQVIYDGNSFGTATFAGSDEEADYLGLPGLLDAEQMRALLSKRQEEQLARRSQAPAAVVPTTAEQPGKSLSDLRRELNALVASYHHRTGKPHGVVHTELRAKLGGPAVAAASAQQLKERIDLLRRWARST</sequence>
<dbReference type="InterPro" id="IPR027417">
    <property type="entry name" value="P-loop_NTPase"/>
</dbReference>
<dbReference type="InterPro" id="IPR006935">
    <property type="entry name" value="Helicase/UvrB_N"/>
</dbReference>
<evidence type="ECO:0000313" key="3">
    <source>
        <dbReference type="EMBL" id="EFV12867.1"/>
    </source>
</evidence>
<dbReference type="GO" id="GO:0016787">
    <property type="term" value="F:hydrolase activity"/>
    <property type="evidence" value="ECO:0007669"/>
    <property type="project" value="InterPro"/>
</dbReference>
<protein>
    <recommendedName>
        <fullName evidence="2">Helicase ATP-binding domain-containing protein</fullName>
    </recommendedName>
</protein>
<proteinExistence type="predicted"/>
<dbReference type="CDD" id="cd18785">
    <property type="entry name" value="SF2_C"/>
    <property type="match status" value="1"/>
</dbReference>